<dbReference type="InterPro" id="IPR050832">
    <property type="entry name" value="Bact_Acetyltransf"/>
</dbReference>
<dbReference type="SUPFAM" id="SSF55729">
    <property type="entry name" value="Acyl-CoA N-acyltransferases (Nat)"/>
    <property type="match status" value="1"/>
</dbReference>
<proteinExistence type="predicted"/>
<sequence>MLPAAGILVGVSDPSPSPVTIRRAVASDAAALSSVAAVTFPLACPPHTTREAKAEFIRTVLSVERFREYLADDARVLFVAEDATGALGYTMIIRGEPADADADSTITHRPGVELSKCYALPAWHGSGVAARLMVASIDDARAGGARGMWLGVNQENERARRFYAKHGFEVVGTKRFLVGGRYEDDFVLERAL</sequence>
<evidence type="ECO:0000313" key="4">
    <source>
        <dbReference type="Proteomes" id="UP000076717"/>
    </source>
</evidence>
<dbReference type="InterPro" id="IPR000182">
    <property type="entry name" value="GNAT_dom"/>
</dbReference>
<dbReference type="PANTHER" id="PTHR43877">
    <property type="entry name" value="AMINOALKYLPHOSPHONATE N-ACETYLTRANSFERASE-RELATED-RELATED"/>
    <property type="match status" value="1"/>
</dbReference>
<dbReference type="EMBL" id="LIIN01000017">
    <property type="protein sequence ID" value="KZX22058.1"/>
    <property type="molecule type" value="Genomic_DNA"/>
</dbReference>
<evidence type="ECO:0000256" key="1">
    <source>
        <dbReference type="ARBA" id="ARBA00022679"/>
    </source>
</evidence>
<dbReference type="Gene3D" id="3.40.630.30">
    <property type="match status" value="1"/>
</dbReference>
<reference evidence="3 4" key="1">
    <citation type="submission" date="2015-08" db="EMBL/GenBank/DDBJ databases">
        <title>Draft Genome Sequence of Rathayibacter sp. Strain VKM Ac-2596 Isolated from Leaf Gall Induced by Plant-Parasitic Nematodes.</title>
        <authorList>
            <person name="Vasilenko O.V."/>
            <person name="Starodumova I.P."/>
            <person name="Tarlachkov S.V."/>
            <person name="Dorofeeva L.V."/>
            <person name="Evtushenko L.I."/>
        </authorList>
    </citation>
    <scope>NUCLEOTIDE SEQUENCE [LARGE SCALE GENOMIC DNA]</scope>
    <source>
        <strain evidence="3 4">VKM Ac-2596</strain>
    </source>
</reference>
<dbReference type="InterPro" id="IPR016181">
    <property type="entry name" value="Acyl_CoA_acyltransferase"/>
</dbReference>
<dbReference type="CDD" id="cd04301">
    <property type="entry name" value="NAT_SF"/>
    <property type="match status" value="1"/>
</dbReference>
<dbReference type="PROSITE" id="PS51186">
    <property type="entry name" value="GNAT"/>
    <property type="match status" value="1"/>
</dbReference>
<dbReference type="AlphaFoldDB" id="A0A162GSP7"/>
<name>A0A162GSP7_9MICO</name>
<keyword evidence="4" id="KW-1185">Reference proteome</keyword>
<evidence type="ECO:0000313" key="3">
    <source>
        <dbReference type="EMBL" id="KZX22058.1"/>
    </source>
</evidence>
<dbReference type="GO" id="GO:0008233">
    <property type="term" value="F:peptidase activity"/>
    <property type="evidence" value="ECO:0007669"/>
    <property type="project" value="UniProtKB-KW"/>
</dbReference>
<keyword evidence="1 3" id="KW-0808">Transferase</keyword>
<protein>
    <submittedName>
        <fullName evidence="3">Protease synthase and sporulation negative regulatory protein PAI 1</fullName>
        <ecNumber evidence="3">2.3.1.-</ecNumber>
    </submittedName>
</protein>
<dbReference type="EC" id="2.3.1.-" evidence="3"/>
<keyword evidence="3" id="KW-0645">Protease</keyword>
<dbReference type="GO" id="GO:0006508">
    <property type="term" value="P:proteolysis"/>
    <property type="evidence" value="ECO:0007669"/>
    <property type="project" value="UniProtKB-KW"/>
</dbReference>
<evidence type="ECO:0000256" key="2">
    <source>
        <dbReference type="ARBA" id="ARBA00023315"/>
    </source>
</evidence>
<gene>
    <name evidence="3" type="primary">paiA</name>
    <name evidence="3" type="ORF">ACH61_00842</name>
</gene>
<organism evidence="3 4">
    <name type="scientific">Rathayibacter tanaceti</name>
    <dbReference type="NCBI Taxonomy" id="1671680"/>
    <lineage>
        <taxon>Bacteria</taxon>
        <taxon>Bacillati</taxon>
        <taxon>Actinomycetota</taxon>
        <taxon>Actinomycetes</taxon>
        <taxon>Micrococcales</taxon>
        <taxon>Microbacteriaceae</taxon>
        <taxon>Rathayibacter</taxon>
    </lineage>
</organism>
<dbReference type="Pfam" id="PF00583">
    <property type="entry name" value="Acetyltransf_1"/>
    <property type="match status" value="1"/>
</dbReference>
<dbReference type="GO" id="GO:0016747">
    <property type="term" value="F:acyltransferase activity, transferring groups other than amino-acyl groups"/>
    <property type="evidence" value="ECO:0007669"/>
    <property type="project" value="InterPro"/>
</dbReference>
<accession>A0A162GSP7</accession>
<dbReference type="Proteomes" id="UP000076717">
    <property type="component" value="Unassembled WGS sequence"/>
</dbReference>
<keyword evidence="2 3" id="KW-0012">Acyltransferase</keyword>
<keyword evidence="3" id="KW-0378">Hydrolase</keyword>
<comment type="caution">
    <text evidence="3">The sequence shown here is derived from an EMBL/GenBank/DDBJ whole genome shotgun (WGS) entry which is preliminary data.</text>
</comment>